<dbReference type="KEGG" id="gak:X907_1678"/>
<name>A0A3T0EA66_9PROT</name>
<keyword evidence="3" id="KW-1003">Cell membrane</keyword>
<feature type="domain" description="Glycine transporter" evidence="7">
    <location>
        <begin position="99"/>
        <end position="171"/>
    </location>
</feature>
<evidence type="ECO:0000256" key="6">
    <source>
        <dbReference type="ARBA" id="ARBA00023136"/>
    </source>
</evidence>
<dbReference type="RefSeq" id="WP_127566972.1">
    <property type="nucleotide sequence ID" value="NZ_BMFB01000003.1"/>
</dbReference>
<sequence length="210" mass="21205">MSVELLFSILDHAGVFLFAVSGGIIAARNRLDPFGAAILGAVTGMGGGTLRDMILGSLPVYWVNAPEYLALALIGGVAGYYGSALVTSGKGTRRQALVWADAAGLSVFCVIGAQAGLAAGAHWSIAALTGVMSAAFGGLLRDIIVNEVPLILRAEIYALAALAGASAYIIAVQMGVMTSVAALGAAALAFTIRGAAILFGWSLPPIGKID</sequence>
<dbReference type="GO" id="GO:0005886">
    <property type="term" value="C:plasma membrane"/>
    <property type="evidence" value="ECO:0007669"/>
    <property type="project" value="UniProtKB-SubCell"/>
</dbReference>
<keyword evidence="6" id="KW-0472">Membrane</keyword>
<evidence type="ECO:0000256" key="1">
    <source>
        <dbReference type="ARBA" id="ARBA00004651"/>
    </source>
</evidence>
<comment type="similarity">
    <text evidence="2">Belongs to the UPF0126 family.</text>
</comment>
<organism evidence="8 9">
    <name type="scientific">Glycocaulis alkaliphilus</name>
    <dbReference type="NCBI Taxonomy" id="1434191"/>
    <lineage>
        <taxon>Bacteria</taxon>
        <taxon>Pseudomonadati</taxon>
        <taxon>Pseudomonadota</taxon>
        <taxon>Alphaproteobacteria</taxon>
        <taxon>Maricaulales</taxon>
        <taxon>Maricaulaceae</taxon>
        <taxon>Glycocaulis</taxon>
    </lineage>
</organism>
<dbReference type="PANTHER" id="PTHR30506">
    <property type="entry name" value="INNER MEMBRANE PROTEIN"/>
    <property type="match status" value="1"/>
</dbReference>
<feature type="domain" description="Glycine transporter" evidence="7">
    <location>
        <begin position="9"/>
        <end position="81"/>
    </location>
</feature>
<keyword evidence="5" id="KW-1133">Transmembrane helix</keyword>
<evidence type="ECO:0000256" key="3">
    <source>
        <dbReference type="ARBA" id="ARBA00022475"/>
    </source>
</evidence>
<dbReference type="Proteomes" id="UP000286954">
    <property type="component" value="Chromosome"/>
</dbReference>
<dbReference type="AlphaFoldDB" id="A0A3T0EA66"/>
<gene>
    <name evidence="8" type="ORF">X907_1678</name>
</gene>
<evidence type="ECO:0000259" key="7">
    <source>
        <dbReference type="Pfam" id="PF03458"/>
    </source>
</evidence>
<keyword evidence="9" id="KW-1185">Reference proteome</keyword>
<reference evidence="8 9" key="1">
    <citation type="submission" date="2016-12" db="EMBL/GenBank/DDBJ databases">
        <title>The genome of dimorphic prosthecate Glycocaulis alkaliphilus 6b-8t, isolated from crude oil dictates its adaptability in petroleum environments.</title>
        <authorList>
            <person name="Wu X.-L."/>
            <person name="Geng S."/>
        </authorList>
    </citation>
    <scope>NUCLEOTIDE SEQUENCE [LARGE SCALE GENOMIC DNA]</scope>
    <source>
        <strain evidence="8 9">6B-8</strain>
    </source>
</reference>
<accession>A0A3T0EA66</accession>
<dbReference type="Pfam" id="PF03458">
    <property type="entry name" value="Gly_transporter"/>
    <property type="match status" value="2"/>
</dbReference>
<proteinExistence type="inferred from homology"/>
<dbReference type="OrthoDB" id="9791874at2"/>
<evidence type="ECO:0000256" key="4">
    <source>
        <dbReference type="ARBA" id="ARBA00022692"/>
    </source>
</evidence>
<comment type="subcellular location">
    <subcellularLocation>
        <location evidence="1">Cell membrane</location>
        <topology evidence="1">Multi-pass membrane protein</topology>
    </subcellularLocation>
</comment>
<evidence type="ECO:0000313" key="9">
    <source>
        <dbReference type="Proteomes" id="UP000286954"/>
    </source>
</evidence>
<keyword evidence="4" id="KW-0812">Transmembrane</keyword>
<dbReference type="EMBL" id="CP018911">
    <property type="protein sequence ID" value="AZU04209.1"/>
    <property type="molecule type" value="Genomic_DNA"/>
</dbReference>
<dbReference type="PANTHER" id="PTHR30506:SF3">
    <property type="entry name" value="UPF0126 INNER MEMBRANE PROTEIN YADS-RELATED"/>
    <property type="match status" value="1"/>
</dbReference>
<evidence type="ECO:0000256" key="2">
    <source>
        <dbReference type="ARBA" id="ARBA00008193"/>
    </source>
</evidence>
<evidence type="ECO:0000313" key="8">
    <source>
        <dbReference type="EMBL" id="AZU04209.1"/>
    </source>
</evidence>
<protein>
    <recommendedName>
        <fullName evidence="7">Glycine transporter domain-containing protein</fullName>
    </recommendedName>
</protein>
<evidence type="ECO:0000256" key="5">
    <source>
        <dbReference type="ARBA" id="ARBA00022989"/>
    </source>
</evidence>
<dbReference type="InterPro" id="IPR005115">
    <property type="entry name" value="Gly_transporter"/>
</dbReference>